<dbReference type="Gene3D" id="1.25.40.10">
    <property type="entry name" value="Tetratricopeptide repeat domain"/>
    <property type="match status" value="1"/>
</dbReference>
<sequence length="208" mass="22867">MSEAEQAASSSTPGLAAGGDIAEKFKVANEKKAAGDEAFKKGDVGAALAQYHTALLYLKGLDKNATQRALGQPVPQPPPIEQASQSAEEKQKTEVDLLSEKIYANMSQCHLKRGNWKRAGETADEALRLNPKNYKAMFRKAKAFKEQGYFEKAEKLLDEIIKDGEETDKAAAEAELADVKKRDKEVTAQHNQKMKGFLNKEKVDLAKD</sequence>
<keyword evidence="1" id="KW-0802">TPR repeat</keyword>
<dbReference type="OrthoDB" id="433738at2759"/>
<gene>
    <name evidence="3" type="ORF">OH76DRAFT_1335516</name>
</gene>
<dbReference type="SUPFAM" id="SSF48452">
    <property type="entry name" value="TPR-like"/>
    <property type="match status" value="1"/>
</dbReference>
<dbReference type="InterPro" id="IPR011990">
    <property type="entry name" value="TPR-like_helical_dom_sf"/>
</dbReference>
<evidence type="ECO:0000313" key="4">
    <source>
        <dbReference type="Proteomes" id="UP000256964"/>
    </source>
</evidence>
<reference evidence="3 4" key="1">
    <citation type="journal article" date="2018" name="Biotechnol. Biofuels">
        <title>Integrative visual omics of the white-rot fungus Polyporus brumalis exposes the biotechnological potential of its oxidative enzymes for delignifying raw plant biomass.</title>
        <authorList>
            <person name="Miyauchi S."/>
            <person name="Rancon A."/>
            <person name="Drula E."/>
            <person name="Hage H."/>
            <person name="Chaduli D."/>
            <person name="Favel A."/>
            <person name="Grisel S."/>
            <person name="Henrissat B."/>
            <person name="Herpoel-Gimbert I."/>
            <person name="Ruiz-Duenas F.J."/>
            <person name="Chevret D."/>
            <person name="Hainaut M."/>
            <person name="Lin J."/>
            <person name="Wang M."/>
            <person name="Pangilinan J."/>
            <person name="Lipzen A."/>
            <person name="Lesage-Meessen L."/>
            <person name="Navarro D."/>
            <person name="Riley R."/>
            <person name="Grigoriev I.V."/>
            <person name="Zhou S."/>
            <person name="Raouche S."/>
            <person name="Rosso M.N."/>
        </authorList>
    </citation>
    <scope>NUCLEOTIDE SEQUENCE [LARGE SCALE GENOMIC DNA]</scope>
    <source>
        <strain evidence="3 4">BRFM 1820</strain>
    </source>
</reference>
<dbReference type="GO" id="GO:0016020">
    <property type="term" value="C:membrane"/>
    <property type="evidence" value="ECO:0007669"/>
    <property type="project" value="TreeGrafter"/>
</dbReference>
<dbReference type="InterPro" id="IPR050754">
    <property type="entry name" value="FKBP4/5/8-like"/>
</dbReference>
<dbReference type="PANTHER" id="PTHR46512">
    <property type="entry name" value="PEPTIDYLPROLYL ISOMERASE"/>
    <property type="match status" value="1"/>
</dbReference>
<evidence type="ECO:0000313" key="3">
    <source>
        <dbReference type="EMBL" id="RDX57225.1"/>
    </source>
</evidence>
<dbReference type="EMBL" id="KZ857379">
    <property type="protein sequence ID" value="RDX57225.1"/>
    <property type="molecule type" value="Genomic_DNA"/>
</dbReference>
<feature type="region of interest" description="Disordered" evidence="2">
    <location>
        <begin position="183"/>
        <end position="208"/>
    </location>
</feature>
<feature type="compositionally biased region" description="Basic and acidic residues" evidence="2">
    <location>
        <begin position="198"/>
        <end position="208"/>
    </location>
</feature>
<dbReference type="GO" id="GO:0044183">
    <property type="term" value="F:protein folding chaperone"/>
    <property type="evidence" value="ECO:0007669"/>
    <property type="project" value="TreeGrafter"/>
</dbReference>
<dbReference type="Proteomes" id="UP000256964">
    <property type="component" value="Unassembled WGS sequence"/>
</dbReference>
<dbReference type="STRING" id="139420.A0A371DXG6"/>
<feature type="region of interest" description="Disordered" evidence="2">
    <location>
        <begin position="1"/>
        <end position="20"/>
    </location>
</feature>
<dbReference type="GO" id="GO:0005740">
    <property type="term" value="C:mitochondrial envelope"/>
    <property type="evidence" value="ECO:0007669"/>
    <property type="project" value="TreeGrafter"/>
</dbReference>
<dbReference type="GO" id="GO:0012505">
    <property type="term" value="C:endomembrane system"/>
    <property type="evidence" value="ECO:0007669"/>
    <property type="project" value="TreeGrafter"/>
</dbReference>
<proteinExistence type="predicted"/>
<name>A0A371DXG6_9APHY</name>
<feature type="repeat" description="TPR" evidence="1">
    <location>
        <begin position="100"/>
        <end position="133"/>
    </location>
</feature>
<protein>
    <submittedName>
        <fullName evidence="3">TPR-like protein</fullName>
    </submittedName>
</protein>
<evidence type="ECO:0000256" key="2">
    <source>
        <dbReference type="SAM" id="MobiDB-lite"/>
    </source>
</evidence>
<dbReference type="AlphaFoldDB" id="A0A371DXG6"/>
<dbReference type="PROSITE" id="PS50005">
    <property type="entry name" value="TPR"/>
    <property type="match status" value="1"/>
</dbReference>
<dbReference type="InterPro" id="IPR019734">
    <property type="entry name" value="TPR_rpt"/>
</dbReference>
<evidence type="ECO:0000256" key="1">
    <source>
        <dbReference type="PROSITE-ProRule" id="PRU00339"/>
    </source>
</evidence>
<dbReference type="Pfam" id="PF14559">
    <property type="entry name" value="TPR_19"/>
    <property type="match status" value="1"/>
</dbReference>
<dbReference type="GO" id="GO:0005829">
    <property type="term" value="C:cytosol"/>
    <property type="evidence" value="ECO:0007669"/>
    <property type="project" value="TreeGrafter"/>
</dbReference>
<accession>A0A371DXG6</accession>
<feature type="region of interest" description="Disordered" evidence="2">
    <location>
        <begin position="68"/>
        <end position="94"/>
    </location>
</feature>
<dbReference type="PANTHER" id="PTHR46512:SF1">
    <property type="entry name" value="PEPTIDYLPROLYL ISOMERASE"/>
    <property type="match status" value="1"/>
</dbReference>
<dbReference type="GO" id="GO:0043066">
    <property type="term" value="P:negative regulation of apoptotic process"/>
    <property type="evidence" value="ECO:0007669"/>
    <property type="project" value="TreeGrafter"/>
</dbReference>
<keyword evidence="4" id="KW-1185">Reference proteome</keyword>
<organism evidence="3 4">
    <name type="scientific">Lentinus brumalis</name>
    <dbReference type="NCBI Taxonomy" id="2498619"/>
    <lineage>
        <taxon>Eukaryota</taxon>
        <taxon>Fungi</taxon>
        <taxon>Dikarya</taxon>
        <taxon>Basidiomycota</taxon>
        <taxon>Agaricomycotina</taxon>
        <taxon>Agaricomycetes</taxon>
        <taxon>Polyporales</taxon>
        <taxon>Polyporaceae</taxon>
        <taxon>Lentinus</taxon>
    </lineage>
</organism>